<evidence type="ECO:0000313" key="3">
    <source>
        <dbReference type="Proteomes" id="UP000447434"/>
    </source>
</evidence>
<feature type="chain" id="PRO_5025419287" evidence="1">
    <location>
        <begin position="26"/>
        <end position="78"/>
    </location>
</feature>
<comment type="caution">
    <text evidence="2">The sequence shown here is derived from an EMBL/GenBank/DDBJ whole genome shotgun (WGS) entry which is preliminary data.</text>
</comment>
<organism evidence="2 3">
    <name type="scientific">Lupinus albus</name>
    <name type="common">White lupine</name>
    <name type="synonym">Lupinus termis</name>
    <dbReference type="NCBI Taxonomy" id="3870"/>
    <lineage>
        <taxon>Eukaryota</taxon>
        <taxon>Viridiplantae</taxon>
        <taxon>Streptophyta</taxon>
        <taxon>Embryophyta</taxon>
        <taxon>Tracheophyta</taxon>
        <taxon>Spermatophyta</taxon>
        <taxon>Magnoliopsida</taxon>
        <taxon>eudicotyledons</taxon>
        <taxon>Gunneridae</taxon>
        <taxon>Pentapetalae</taxon>
        <taxon>rosids</taxon>
        <taxon>fabids</taxon>
        <taxon>Fabales</taxon>
        <taxon>Fabaceae</taxon>
        <taxon>Papilionoideae</taxon>
        <taxon>50 kb inversion clade</taxon>
        <taxon>genistoids sensu lato</taxon>
        <taxon>core genistoids</taxon>
        <taxon>Genisteae</taxon>
        <taxon>Lupinus</taxon>
    </lineage>
</organism>
<keyword evidence="1" id="KW-0732">Signal</keyword>
<reference evidence="3" key="1">
    <citation type="journal article" date="2020" name="Nat. Commun.">
        <title>Genome sequence of the cluster root forming white lupin.</title>
        <authorList>
            <person name="Hufnagel B."/>
            <person name="Marques A."/>
            <person name="Soriano A."/>
            <person name="Marques L."/>
            <person name="Divol F."/>
            <person name="Doumas P."/>
            <person name="Sallet E."/>
            <person name="Mancinotti D."/>
            <person name="Carrere S."/>
            <person name="Marande W."/>
            <person name="Arribat S."/>
            <person name="Keller J."/>
            <person name="Huneau C."/>
            <person name="Blein T."/>
            <person name="Aime D."/>
            <person name="Laguerre M."/>
            <person name="Taylor J."/>
            <person name="Schubert V."/>
            <person name="Nelson M."/>
            <person name="Geu-Flores F."/>
            <person name="Crespi M."/>
            <person name="Gallardo-Guerrero K."/>
            <person name="Delaux P.-M."/>
            <person name="Salse J."/>
            <person name="Berges H."/>
            <person name="Guyot R."/>
            <person name="Gouzy J."/>
            <person name="Peret B."/>
        </authorList>
    </citation>
    <scope>NUCLEOTIDE SEQUENCE [LARGE SCALE GENOMIC DNA]</scope>
    <source>
        <strain evidence="3">cv. Amiga</strain>
    </source>
</reference>
<evidence type="ECO:0000313" key="2">
    <source>
        <dbReference type="EMBL" id="KAE9594790.1"/>
    </source>
</evidence>
<dbReference type="Proteomes" id="UP000447434">
    <property type="component" value="Chromosome 18"/>
</dbReference>
<protein>
    <submittedName>
        <fullName evidence="2">Putative pectinesterase inhibitor domain-containing protein</fullName>
    </submittedName>
</protein>
<accession>A0A6A4P054</accession>
<keyword evidence="3" id="KW-1185">Reference proteome</keyword>
<dbReference type="AlphaFoldDB" id="A0A6A4P054"/>
<dbReference type="SUPFAM" id="SSF101148">
    <property type="entry name" value="Plant invertase/pectin methylesterase inhibitor"/>
    <property type="match status" value="1"/>
</dbReference>
<sequence>MIKYHIPLLIPLPYVTFILIHPSCASKNNVTKLVDEECVKTSNYSFCIESLYSYNHTPDTDEYALALNILLIIMRSWL</sequence>
<evidence type="ECO:0000256" key="1">
    <source>
        <dbReference type="SAM" id="SignalP"/>
    </source>
</evidence>
<name>A0A6A4P054_LUPAL</name>
<gene>
    <name evidence="2" type="ORF">Lalb_Chr18g0057531</name>
</gene>
<dbReference type="OrthoDB" id="1899876at2759"/>
<dbReference type="InterPro" id="IPR035513">
    <property type="entry name" value="Invertase/methylesterase_inhib"/>
</dbReference>
<feature type="signal peptide" evidence="1">
    <location>
        <begin position="1"/>
        <end position="25"/>
    </location>
</feature>
<dbReference type="EMBL" id="WOCE01000018">
    <property type="protein sequence ID" value="KAE9594790.1"/>
    <property type="molecule type" value="Genomic_DNA"/>
</dbReference>
<dbReference type="Gene3D" id="1.20.140.40">
    <property type="entry name" value="Invertase/pectin methylesterase inhibitor family protein"/>
    <property type="match status" value="1"/>
</dbReference>
<proteinExistence type="predicted"/>